<feature type="transmembrane region" description="Helical" evidence="1">
    <location>
        <begin position="56"/>
        <end position="75"/>
    </location>
</feature>
<feature type="transmembrane region" description="Helical" evidence="1">
    <location>
        <begin position="21"/>
        <end position="44"/>
    </location>
</feature>
<sequence>MCPALNGLQSGDQTSDSNLDLFLDGSLFISDVFSFTVPKLLSIFLEFIGNPKSPAWKGYLLTVLMFLLLYLQMVFKQQNTYRLKVLKIKL</sequence>
<comment type="caution">
    <text evidence="2">The sequence shown here is derived from an EMBL/GenBank/DDBJ whole genome shotgun (WGS) entry which is preliminary data.</text>
</comment>
<gene>
    <name evidence="2" type="primary">ABCC6_7</name>
    <name evidence="2" type="ORF">P7K49_016933</name>
</gene>
<evidence type="ECO:0000313" key="3">
    <source>
        <dbReference type="Proteomes" id="UP001266305"/>
    </source>
</evidence>
<protein>
    <submittedName>
        <fullName evidence="2">Multidrug resistance-associated protein 6</fullName>
    </submittedName>
</protein>
<keyword evidence="1" id="KW-0812">Transmembrane</keyword>
<keyword evidence="1" id="KW-1133">Transmembrane helix</keyword>
<keyword evidence="1" id="KW-0472">Membrane</keyword>
<evidence type="ECO:0000313" key="2">
    <source>
        <dbReference type="EMBL" id="KAK2103077.1"/>
    </source>
</evidence>
<organism evidence="2 3">
    <name type="scientific">Saguinus oedipus</name>
    <name type="common">Cotton-top tamarin</name>
    <name type="synonym">Oedipomidas oedipus</name>
    <dbReference type="NCBI Taxonomy" id="9490"/>
    <lineage>
        <taxon>Eukaryota</taxon>
        <taxon>Metazoa</taxon>
        <taxon>Chordata</taxon>
        <taxon>Craniata</taxon>
        <taxon>Vertebrata</taxon>
        <taxon>Euteleostomi</taxon>
        <taxon>Mammalia</taxon>
        <taxon>Eutheria</taxon>
        <taxon>Euarchontoglires</taxon>
        <taxon>Primates</taxon>
        <taxon>Haplorrhini</taxon>
        <taxon>Platyrrhini</taxon>
        <taxon>Cebidae</taxon>
        <taxon>Callitrichinae</taxon>
        <taxon>Saguinus</taxon>
    </lineage>
</organism>
<reference evidence="2 3" key="1">
    <citation type="submission" date="2023-05" db="EMBL/GenBank/DDBJ databases">
        <title>B98-5 Cell Line De Novo Hybrid Assembly: An Optical Mapping Approach.</title>
        <authorList>
            <person name="Kananen K."/>
            <person name="Auerbach J.A."/>
            <person name="Kautto E."/>
            <person name="Blachly J.S."/>
        </authorList>
    </citation>
    <scope>NUCLEOTIDE SEQUENCE [LARGE SCALE GENOMIC DNA]</scope>
    <source>
        <strain evidence="2">B95-8</strain>
        <tissue evidence="2">Cell line</tissue>
    </source>
</reference>
<keyword evidence="3" id="KW-1185">Reference proteome</keyword>
<dbReference type="Proteomes" id="UP001266305">
    <property type="component" value="Unassembled WGS sequence"/>
</dbReference>
<name>A0ABQ9V1G7_SAGOE</name>
<dbReference type="EMBL" id="JASSZA010000008">
    <property type="protein sequence ID" value="KAK2103077.1"/>
    <property type="molecule type" value="Genomic_DNA"/>
</dbReference>
<evidence type="ECO:0000256" key="1">
    <source>
        <dbReference type="SAM" id="Phobius"/>
    </source>
</evidence>
<accession>A0ABQ9V1G7</accession>
<proteinExistence type="predicted"/>